<dbReference type="EMBL" id="JBHSBI010000054">
    <property type="protein sequence ID" value="MFC4016013.1"/>
    <property type="molecule type" value="Genomic_DNA"/>
</dbReference>
<name>A0ABV8GTE3_9ACTN</name>
<dbReference type="Proteomes" id="UP001595851">
    <property type="component" value="Unassembled WGS sequence"/>
</dbReference>
<dbReference type="PANTHER" id="PTHR24305:SF166">
    <property type="entry name" value="CYTOCHROME P450 12A4, MITOCHONDRIAL-RELATED"/>
    <property type="match status" value="1"/>
</dbReference>
<comment type="similarity">
    <text evidence="2 3">Belongs to the cytochrome P450 family.</text>
</comment>
<proteinExistence type="inferred from homology"/>
<evidence type="ECO:0000313" key="5">
    <source>
        <dbReference type="Proteomes" id="UP001595851"/>
    </source>
</evidence>
<evidence type="ECO:0000313" key="4">
    <source>
        <dbReference type="EMBL" id="MFC4016013.1"/>
    </source>
</evidence>
<dbReference type="InterPro" id="IPR002401">
    <property type="entry name" value="Cyt_P450_E_grp-I"/>
</dbReference>
<accession>A0ABV8GTE3</accession>
<reference evidence="5" key="1">
    <citation type="journal article" date="2019" name="Int. J. Syst. Evol. Microbiol.">
        <title>The Global Catalogue of Microorganisms (GCM) 10K type strain sequencing project: providing services to taxonomists for standard genome sequencing and annotation.</title>
        <authorList>
            <consortium name="The Broad Institute Genomics Platform"/>
            <consortium name="The Broad Institute Genome Sequencing Center for Infectious Disease"/>
            <person name="Wu L."/>
            <person name="Ma J."/>
        </authorList>
    </citation>
    <scope>NUCLEOTIDE SEQUENCE [LARGE SCALE GENOMIC DNA]</scope>
    <source>
        <strain evidence="5">TBRC 1276</strain>
    </source>
</reference>
<dbReference type="InterPro" id="IPR036396">
    <property type="entry name" value="Cyt_P450_sf"/>
</dbReference>
<dbReference type="PANTHER" id="PTHR24305">
    <property type="entry name" value="CYTOCHROME P450"/>
    <property type="match status" value="1"/>
</dbReference>
<dbReference type="CDD" id="cd00302">
    <property type="entry name" value="cytochrome_P450"/>
    <property type="match status" value="1"/>
</dbReference>
<dbReference type="InterPro" id="IPR017972">
    <property type="entry name" value="Cyt_P450_CS"/>
</dbReference>
<dbReference type="SUPFAM" id="SSF48264">
    <property type="entry name" value="Cytochrome P450"/>
    <property type="match status" value="1"/>
</dbReference>
<keyword evidence="3" id="KW-0560">Oxidoreductase</keyword>
<keyword evidence="3" id="KW-0408">Iron</keyword>
<evidence type="ECO:0000256" key="1">
    <source>
        <dbReference type="ARBA" id="ARBA00001971"/>
    </source>
</evidence>
<dbReference type="InterPro" id="IPR050121">
    <property type="entry name" value="Cytochrome_P450_monoxygenase"/>
</dbReference>
<dbReference type="PRINTS" id="PR00463">
    <property type="entry name" value="EP450I"/>
</dbReference>
<keyword evidence="3" id="KW-0349">Heme</keyword>
<dbReference type="Pfam" id="PF00067">
    <property type="entry name" value="p450"/>
    <property type="match status" value="1"/>
</dbReference>
<keyword evidence="5" id="KW-1185">Reference proteome</keyword>
<keyword evidence="3" id="KW-0479">Metal-binding</keyword>
<dbReference type="PRINTS" id="PR00385">
    <property type="entry name" value="P450"/>
</dbReference>
<dbReference type="InterPro" id="IPR001128">
    <property type="entry name" value="Cyt_P450"/>
</dbReference>
<dbReference type="Gene3D" id="1.10.630.10">
    <property type="entry name" value="Cytochrome P450"/>
    <property type="match status" value="1"/>
</dbReference>
<dbReference type="RefSeq" id="WP_379535809.1">
    <property type="nucleotide sequence ID" value="NZ_JBHSBI010000054.1"/>
</dbReference>
<evidence type="ECO:0000256" key="3">
    <source>
        <dbReference type="RuleBase" id="RU000461"/>
    </source>
</evidence>
<organism evidence="4 5">
    <name type="scientific">Nonomuraea purpurea</name>
    <dbReference type="NCBI Taxonomy" id="1849276"/>
    <lineage>
        <taxon>Bacteria</taxon>
        <taxon>Bacillati</taxon>
        <taxon>Actinomycetota</taxon>
        <taxon>Actinomycetes</taxon>
        <taxon>Streptosporangiales</taxon>
        <taxon>Streptosporangiaceae</taxon>
        <taxon>Nonomuraea</taxon>
    </lineage>
</organism>
<dbReference type="PROSITE" id="PS00086">
    <property type="entry name" value="CYTOCHROME_P450"/>
    <property type="match status" value="1"/>
</dbReference>
<comment type="caution">
    <text evidence="4">The sequence shown here is derived from an EMBL/GenBank/DDBJ whole genome shotgun (WGS) entry which is preliminary data.</text>
</comment>
<gene>
    <name evidence="4" type="ORF">ACFOY2_53000</name>
</gene>
<comment type="cofactor">
    <cofactor evidence="1">
        <name>heme</name>
        <dbReference type="ChEBI" id="CHEBI:30413"/>
    </cofactor>
</comment>
<evidence type="ECO:0000256" key="2">
    <source>
        <dbReference type="ARBA" id="ARBA00010617"/>
    </source>
</evidence>
<keyword evidence="3" id="KW-0503">Monooxygenase</keyword>
<sequence length="374" mass="40825">MAEHFFDAADSELSHAHGWDLIFGDRFGRGLLNLDDEPHRAARRALMAVLNRKATAEYASVAGEILDRVVPALPVDEPVDLHAFTKKVTFEVAAAVFAGLSASEASELLGLFTTLQAPDLELGTPGGDRLIRDIARSRRRVRALLLTAVDRAHAVEDSRSYGVARLVARLRTLPGPPTDEEIAGHITILLLAGFETTAYLSARLLWLLARHPAEQSAVRRDLAASEPGDSQLLEAAFSETARLHPPLFWLPRRAETDLIFGDTLLPAGTEVFYSIADTQRDPASFADPDEFRPQRFTSTDTTRGRFAMTPFSAGRRLCAGIHVGTMETKLIAATVLHHFSLHAPPGPHIGDTSPNGTSITPSEPLLVRLQEVMR</sequence>
<protein>
    <submittedName>
        <fullName evidence="4">Cytochrome P450</fullName>
    </submittedName>
</protein>